<keyword evidence="4" id="KW-1185">Reference proteome</keyword>
<dbReference type="AlphaFoldDB" id="A0A916Z9C8"/>
<name>A0A916Z9C8_9BACT</name>
<dbReference type="InterPro" id="IPR008756">
    <property type="entry name" value="Peptidase_M56"/>
</dbReference>
<feature type="transmembrane region" description="Helical" evidence="1">
    <location>
        <begin position="33"/>
        <end position="50"/>
    </location>
</feature>
<accession>A0A916Z9C8</accession>
<feature type="transmembrane region" description="Helical" evidence="1">
    <location>
        <begin position="100"/>
        <end position="120"/>
    </location>
</feature>
<comment type="caution">
    <text evidence="3">The sequence shown here is derived from an EMBL/GenBank/DDBJ whole genome shotgun (WGS) entry which is preliminary data.</text>
</comment>
<sequence length="670" mass="76318">MDYLLKSTICLTAFYGLYFFGFRRLSFHTLNRFYLLASLALSLTIPLLSYERTELVMLESQPIEEATFPIESIQENTYSQVPIIQQSANVEESAKVNIDWMQVISTIYLVGVGAMLIMFVKNLLTIFYSIKSASVALVDSASLNHQRSKRKLKILLTKSQSNSSFFNYVFLNTDNLNPHEEALIIAHEGFHAQRLHTLDLLISSILKAVFWFNPIVYFYQKSLKQIHEYEVDALMSATYDGREYAHLLLKLGVAPSAMITNQFSTKPLSERIQFLFKTPTKNMKKLLYFLSLPIIAVGVMAFAEEKVITIYKQKSTDKAPQPIEVKNDISKTDTLKKANVALDTLTQNFASQNDSSRFCRPINFALNLEKVDSITIIAEGQILIKGKDFITKNNSILLDKKYENRKVSIRVHSSYNIGGPGSYYLYPNLTKLEENAYPIFNKIKTLPIFTASRESTIIPQLTSKLPKIPTPFSKVAKNQDTLRTILEANKLGKNPLVYINGEEYPSSILYRINPDAVVSMVIPRTNGEKLVDKYGEKAKDGIVRISTKKNVDFLLKNEKEYQIALENIKNLMLPTKGKVKRVLLKDFNGRITEKVSIIDTKTGLDKISMRTDVGKKAIFFIDNVLVSEDDVNNYNGDLFHDGYKNEIIEEKYPKEVKSADMIFNLKTKRN</sequence>
<dbReference type="CDD" id="cd07341">
    <property type="entry name" value="M56_BlaR1_MecR1_like"/>
    <property type="match status" value="1"/>
</dbReference>
<dbReference type="RefSeq" id="WP_188771025.1">
    <property type="nucleotide sequence ID" value="NZ_BMKK01000017.1"/>
</dbReference>
<evidence type="ECO:0000313" key="4">
    <source>
        <dbReference type="Proteomes" id="UP000609064"/>
    </source>
</evidence>
<evidence type="ECO:0000256" key="1">
    <source>
        <dbReference type="SAM" id="Phobius"/>
    </source>
</evidence>
<feature type="transmembrane region" description="Helical" evidence="1">
    <location>
        <begin position="6"/>
        <end position="21"/>
    </location>
</feature>
<dbReference type="EMBL" id="BMKK01000017">
    <property type="protein sequence ID" value="GGD81315.1"/>
    <property type="molecule type" value="Genomic_DNA"/>
</dbReference>
<keyword evidence="1" id="KW-0472">Membrane</keyword>
<dbReference type="PANTHER" id="PTHR34978">
    <property type="entry name" value="POSSIBLE SENSOR-TRANSDUCER PROTEIN BLAR"/>
    <property type="match status" value="1"/>
</dbReference>
<keyword evidence="1" id="KW-0812">Transmembrane</keyword>
<protein>
    <recommendedName>
        <fullName evidence="2">Peptidase M56 domain-containing protein</fullName>
    </recommendedName>
</protein>
<dbReference type="Pfam" id="PF05569">
    <property type="entry name" value="Peptidase_M56"/>
    <property type="match status" value="1"/>
</dbReference>
<proteinExistence type="predicted"/>
<dbReference type="PANTHER" id="PTHR34978:SF3">
    <property type="entry name" value="SLR0241 PROTEIN"/>
    <property type="match status" value="1"/>
</dbReference>
<reference evidence="3" key="1">
    <citation type="journal article" date="2014" name="Int. J. Syst. Evol. Microbiol.">
        <title>Complete genome sequence of Corynebacterium casei LMG S-19264T (=DSM 44701T), isolated from a smear-ripened cheese.</title>
        <authorList>
            <consortium name="US DOE Joint Genome Institute (JGI-PGF)"/>
            <person name="Walter F."/>
            <person name="Albersmeier A."/>
            <person name="Kalinowski J."/>
            <person name="Ruckert C."/>
        </authorList>
    </citation>
    <scope>NUCLEOTIDE SEQUENCE</scope>
    <source>
        <strain evidence="3">CGMCC 1.15958</strain>
    </source>
</reference>
<keyword evidence="1" id="KW-1133">Transmembrane helix</keyword>
<feature type="domain" description="Peptidase M56" evidence="2">
    <location>
        <begin position="33"/>
        <end position="275"/>
    </location>
</feature>
<feature type="transmembrane region" description="Helical" evidence="1">
    <location>
        <begin position="286"/>
        <end position="303"/>
    </location>
</feature>
<organism evidence="3 4">
    <name type="scientific">Emticicia aquatilis</name>
    <dbReference type="NCBI Taxonomy" id="1537369"/>
    <lineage>
        <taxon>Bacteria</taxon>
        <taxon>Pseudomonadati</taxon>
        <taxon>Bacteroidota</taxon>
        <taxon>Cytophagia</taxon>
        <taxon>Cytophagales</taxon>
        <taxon>Leadbetterellaceae</taxon>
        <taxon>Emticicia</taxon>
    </lineage>
</organism>
<reference evidence="3" key="2">
    <citation type="submission" date="2020-09" db="EMBL/GenBank/DDBJ databases">
        <authorList>
            <person name="Sun Q."/>
            <person name="Zhou Y."/>
        </authorList>
    </citation>
    <scope>NUCLEOTIDE SEQUENCE</scope>
    <source>
        <strain evidence="3">CGMCC 1.15958</strain>
    </source>
</reference>
<dbReference type="InterPro" id="IPR052173">
    <property type="entry name" value="Beta-lactam_resp_regulator"/>
</dbReference>
<dbReference type="Proteomes" id="UP000609064">
    <property type="component" value="Unassembled WGS sequence"/>
</dbReference>
<evidence type="ECO:0000259" key="2">
    <source>
        <dbReference type="Pfam" id="PF05569"/>
    </source>
</evidence>
<gene>
    <name evidence="3" type="ORF">GCM10011514_51750</name>
</gene>
<evidence type="ECO:0000313" key="3">
    <source>
        <dbReference type="EMBL" id="GGD81315.1"/>
    </source>
</evidence>